<feature type="compositionally biased region" description="Low complexity" evidence="1">
    <location>
        <begin position="96"/>
        <end position="116"/>
    </location>
</feature>
<feature type="compositionally biased region" description="Basic residues" evidence="1">
    <location>
        <begin position="200"/>
        <end position="219"/>
    </location>
</feature>
<reference evidence="2 3" key="1">
    <citation type="submission" date="2022-03" db="EMBL/GenBank/DDBJ databases">
        <authorList>
            <person name="Macdonald S."/>
            <person name="Ahmed S."/>
            <person name="Newling K."/>
        </authorList>
    </citation>
    <scope>NUCLEOTIDE SEQUENCE [LARGE SCALE GENOMIC DNA]</scope>
</reference>
<dbReference type="PRINTS" id="PR00929">
    <property type="entry name" value="ATHOOK"/>
</dbReference>
<sequence>MDPNHPSNTPLVPGHVTPPNQPILLRTVSLSPLINGAYSIPQFQPRPQFVPQSQLQTPTSQPPLPTIIDPPYHSRMAVGAADLEAPRSEVPPTNISPLSLLANASASSAASAPQPQKRGRGRPPKARPEPIDAQPISVSYGQSSRGQQPELPVTSPRQLVGEPTNRGPGRPRRDGSVPNAPTAGAVLALEAPSVAARMERGRKRGPGRPSKIRRNRPRKSATPMSIWEVTGTQDSAVGELKRKLDLACEKAKAILEVLKAGIGSDHVTTMSQVRPALEGLIPILTVEPHGVGQGQPHAVEEVDARAVEQPEAMEEVQPEEAMDEAQI</sequence>
<feature type="compositionally biased region" description="Polar residues" evidence="1">
    <location>
        <begin position="136"/>
        <end position="147"/>
    </location>
</feature>
<dbReference type="AlphaFoldDB" id="A0ABC8L3K1"/>
<feature type="region of interest" description="Disordered" evidence="1">
    <location>
        <begin position="41"/>
        <end position="223"/>
    </location>
</feature>
<gene>
    <name evidence="2" type="ORF">ERUC_LOCUS31320</name>
</gene>
<feature type="compositionally biased region" description="Low complexity" evidence="1">
    <location>
        <begin position="41"/>
        <end position="59"/>
    </location>
</feature>
<organism evidence="2 3">
    <name type="scientific">Eruca vesicaria subsp. sativa</name>
    <name type="common">Garden rocket</name>
    <name type="synonym">Eruca sativa</name>
    <dbReference type="NCBI Taxonomy" id="29727"/>
    <lineage>
        <taxon>Eukaryota</taxon>
        <taxon>Viridiplantae</taxon>
        <taxon>Streptophyta</taxon>
        <taxon>Embryophyta</taxon>
        <taxon>Tracheophyta</taxon>
        <taxon>Spermatophyta</taxon>
        <taxon>Magnoliopsida</taxon>
        <taxon>eudicotyledons</taxon>
        <taxon>Gunneridae</taxon>
        <taxon>Pentapetalae</taxon>
        <taxon>rosids</taxon>
        <taxon>malvids</taxon>
        <taxon>Brassicales</taxon>
        <taxon>Brassicaceae</taxon>
        <taxon>Brassiceae</taxon>
        <taxon>Eruca</taxon>
    </lineage>
</organism>
<keyword evidence="3" id="KW-1185">Reference proteome</keyword>
<dbReference type="InterPro" id="IPR017956">
    <property type="entry name" value="AT_hook_DNA-bd_motif"/>
</dbReference>
<name>A0ABC8L3K1_ERUVS</name>
<protein>
    <submittedName>
        <fullName evidence="2">Uncharacterized protein</fullName>
    </submittedName>
</protein>
<dbReference type="EMBL" id="CAKOAT010422932">
    <property type="protein sequence ID" value="CAH8370356.1"/>
    <property type="molecule type" value="Genomic_DNA"/>
</dbReference>
<dbReference type="Proteomes" id="UP001642260">
    <property type="component" value="Unassembled WGS sequence"/>
</dbReference>
<comment type="caution">
    <text evidence="2">The sequence shown here is derived from an EMBL/GenBank/DDBJ whole genome shotgun (WGS) entry which is preliminary data.</text>
</comment>
<evidence type="ECO:0000256" key="1">
    <source>
        <dbReference type="SAM" id="MobiDB-lite"/>
    </source>
</evidence>
<evidence type="ECO:0000313" key="3">
    <source>
        <dbReference type="Proteomes" id="UP001642260"/>
    </source>
</evidence>
<proteinExistence type="predicted"/>
<accession>A0ABC8L3K1</accession>
<evidence type="ECO:0000313" key="2">
    <source>
        <dbReference type="EMBL" id="CAH8370356.1"/>
    </source>
</evidence>